<dbReference type="InterPro" id="IPR049712">
    <property type="entry name" value="Poly_export"/>
</dbReference>
<evidence type="ECO:0000256" key="1">
    <source>
        <dbReference type="ARBA" id="ARBA00022729"/>
    </source>
</evidence>
<keyword evidence="7" id="KW-1185">Reference proteome</keyword>
<dbReference type="PANTHER" id="PTHR33619">
    <property type="entry name" value="POLYSACCHARIDE EXPORT PROTEIN GFCE-RELATED"/>
    <property type="match status" value="1"/>
</dbReference>
<feature type="chain" id="PRO_5031365276" evidence="3">
    <location>
        <begin position="45"/>
        <end position="281"/>
    </location>
</feature>
<evidence type="ECO:0000256" key="3">
    <source>
        <dbReference type="SAM" id="SignalP"/>
    </source>
</evidence>
<sequence>MFERHTRSREPQTMNLFLTRPAWGGALLALAWCAASAATLPAQAQTVPLQASPMQAPLQSPVGSAPVSPRPVGQATAVDPATGEPVALNSLATVGADYRMSSNDLLEFDVFGVPDMKRDVRVNASGLISLPLIGPVPVAGLTAQDAEKLIAARYEEKYLQNPQVSLFIKEFTTQRITIEGAVAKPGIYPVTGQLTLLRALALSGGYAPYANINQIVVFRNGAGSAREQFVYDLDKVRAGEVADPAISSDDVIVVQRSASRAALRDSLFRDIVDTINPFSNR</sequence>
<dbReference type="Proteomes" id="UP000545507">
    <property type="component" value="Unassembled WGS sequence"/>
</dbReference>
<dbReference type="GO" id="GO:0015159">
    <property type="term" value="F:polysaccharide transmembrane transporter activity"/>
    <property type="evidence" value="ECO:0007669"/>
    <property type="project" value="InterPro"/>
</dbReference>
<protein>
    <submittedName>
        <fullName evidence="6">Polysaccharide export protein</fullName>
    </submittedName>
</protein>
<dbReference type="Pfam" id="PF02563">
    <property type="entry name" value="Poly_export"/>
    <property type="match status" value="1"/>
</dbReference>
<reference evidence="6 7" key="1">
    <citation type="submission" date="2019-09" db="EMBL/GenBank/DDBJ databases">
        <title>Hydrogenophaga aromatica sp. nov., isolated from a para-xylene-degrading enrichment culture.</title>
        <authorList>
            <person name="Tancsics A."/>
            <person name="Banerjee S."/>
        </authorList>
    </citation>
    <scope>NUCLEOTIDE SEQUENCE [LARGE SCALE GENOMIC DNA]</scope>
    <source>
        <strain evidence="6 7">D2P1</strain>
    </source>
</reference>
<accession>A0A7Y8GSY6</accession>
<dbReference type="InterPro" id="IPR019554">
    <property type="entry name" value="Soluble_ligand-bd"/>
</dbReference>
<comment type="caution">
    <text evidence="6">The sequence shown here is derived from an EMBL/GenBank/DDBJ whole genome shotgun (WGS) entry which is preliminary data.</text>
</comment>
<dbReference type="InterPro" id="IPR003715">
    <property type="entry name" value="Poly_export_N"/>
</dbReference>
<name>A0A7Y8GSY6_9BURK</name>
<dbReference type="Gene3D" id="3.10.560.10">
    <property type="entry name" value="Outer membrane lipoprotein wza domain like"/>
    <property type="match status" value="1"/>
</dbReference>
<organism evidence="6 7">
    <name type="scientific">Hydrogenophaga aromaticivorans</name>
    <dbReference type="NCBI Taxonomy" id="2610898"/>
    <lineage>
        <taxon>Bacteria</taxon>
        <taxon>Pseudomonadati</taxon>
        <taxon>Pseudomonadota</taxon>
        <taxon>Betaproteobacteria</taxon>
        <taxon>Burkholderiales</taxon>
        <taxon>Comamonadaceae</taxon>
        <taxon>Hydrogenophaga</taxon>
    </lineage>
</organism>
<feature type="domain" description="Polysaccharide export protein N-terminal" evidence="4">
    <location>
        <begin position="94"/>
        <end position="168"/>
    </location>
</feature>
<feature type="signal peptide" evidence="3">
    <location>
        <begin position="1"/>
        <end position="44"/>
    </location>
</feature>
<gene>
    <name evidence="6" type="ORF">F3K02_03170</name>
</gene>
<feature type="domain" description="Soluble ligand binding" evidence="5">
    <location>
        <begin position="176"/>
        <end position="223"/>
    </location>
</feature>
<proteinExistence type="predicted"/>
<evidence type="ECO:0000256" key="2">
    <source>
        <dbReference type="SAM" id="MobiDB-lite"/>
    </source>
</evidence>
<dbReference type="EMBL" id="VYGV01000004">
    <property type="protein sequence ID" value="NWF44257.1"/>
    <property type="molecule type" value="Genomic_DNA"/>
</dbReference>
<evidence type="ECO:0000259" key="4">
    <source>
        <dbReference type="Pfam" id="PF02563"/>
    </source>
</evidence>
<evidence type="ECO:0000313" key="7">
    <source>
        <dbReference type="Proteomes" id="UP000545507"/>
    </source>
</evidence>
<evidence type="ECO:0000259" key="5">
    <source>
        <dbReference type="Pfam" id="PF10531"/>
    </source>
</evidence>
<dbReference type="AlphaFoldDB" id="A0A7Y8GSY6"/>
<feature type="region of interest" description="Disordered" evidence="2">
    <location>
        <begin position="55"/>
        <end position="80"/>
    </location>
</feature>
<dbReference type="PANTHER" id="PTHR33619:SF3">
    <property type="entry name" value="POLYSACCHARIDE EXPORT PROTEIN GFCE-RELATED"/>
    <property type="match status" value="1"/>
</dbReference>
<evidence type="ECO:0000313" key="6">
    <source>
        <dbReference type="EMBL" id="NWF44257.1"/>
    </source>
</evidence>
<dbReference type="Pfam" id="PF10531">
    <property type="entry name" value="SLBB"/>
    <property type="match status" value="1"/>
</dbReference>
<keyword evidence="1 3" id="KW-0732">Signal</keyword>